<comment type="caution">
    <text evidence="6">The sequence shown here is derived from an EMBL/GenBank/DDBJ whole genome shotgun (WGS) entry which is preliminary data.</text>
</comment>
<dbReference type="PROSITE" id="PS50157">
    <property type="entry name" value="ZINC_FINGER_C2H2_2"/>
    <property type="match status" value="2"/>
</dbReference>
<keyword evidence="3" id="KW-0863">Zinc-finger</keyword>
<keyword evidence="3" id="KW-0862">Zinc</keyword>
<organism evidence="6 7">
    <name type="scientific">Phrynocephalus forsythii</name>
    <dbReference type="NCBI Taxonomy" id="171643"/>
    <lineage>
        <taxon>Eukaryota</taxon>
        <taxon>Metazoa</taxon>
        <taxon>Chordata</taxon>
        <taxon>Craniata</taxon>
        <taxon>Vertebrata</taxon>
        <taxon>Euteleostomi</taxon>
        <taxon>Lepidosauria</taxon>
        <taxon>Squamata</taxon>
        <taxon>Bifurcata</taxon>
        <taxon>Unidentata</taxon>
        <taxon>Episquamata</taxon>
        <taxon>Toxicofera</taxon>
        <taxon>Iguania</taxon>
        <taxon>Acrodonta</taxon>
        <taxon>Agamidae</taxon>
        <taxon>Agaminae</taxon>
        <taxon>Phrynocephalus</taxon>
    </lineage>
</organism>
<name>A0A9Q0XTR2_9SAUR</name>
<evidence type="ECO:0000259" key="5">
    <source>
        <dbReference type="PROSITE" id="PS50157"/>
    </source>
</evidence>
<dbReference type="EMBL" id="JAPFRF010000008">
    <property type="protein sequence ID" value="KAJ7324489.1"/>
    <property type="molecule type" value="Genomic_DNA"/>
</dbReference>
<evidence type="ECO:0000256" key="3">
    <source>
        <dbReference type="PROSITE-ProRule" id="PRU00042"/>
    </source>
</evidence>
<protein>
    <recommendedName>
        <fullName evidence="5">C2H2-type domain-containing protein</fullName>
    </recommendedName>
</protein>
<evidence type="ECO:0000256" key="2">
    <source>
        <dbReference type="ARBA" id="ARBA00023242"/>
    </source>
</evidence>
<dbReference type="PROSITE" id="PS00028">
    <property type="entry name" value="ZINC_FINGER_C2H2_1"/>
    <property type="match status" value="2"/>
</dbReference>
<feature type="domain" description="C2H2-type" evidence="5">
    <location>
        <begin position="499"/>
        <end position="526"/>
    </location>
</feature>
<evidence type="ECO:0000256" key="1">
    <source>
        <dbReference type="ARBA" id="ARBA00004123"/>
    </source>
</evidence>
<dbReference type="Gene3D" id="3.30.160.60">
    <property type="entry name" value="Classic Zinc Finger"/>
    <property type="match status" value="1"/>
</dbReference>
<dbReference type="InterPro" id="IPR013087">
    <property type="entry name" value="Znf_C2H2_type"/>
</dbReference>
<sequence>MAPNQNWKKDTGKALLHGSQTVRSCNEQRRGGEMTSGNRRKWHPETARANAKERCERGPCTGHSRYLHGQQHFGILGGQPEQWCHCKCQHERQKKLQEGVVTFEKVKEMKTHQVQENSWKLVSIGQGGGGGARSLPGCLAKATVARPVQKLARPPAIPTLRPSSPTQRTASEFSRLLGFSQIKIYRRFENELDSRNCKHRLKWEHLCLSHTCSFCFPENSARLWRNLSISKMVKGKLMEQSTHFHSLGRDLEFKGTSWRNGSCGERKMNDDDMESRKSRKSVLLEKTNYLHEEQHRDRGTAQHLLGGPVWKFSAVKQMAVKKDALEQKESAFTEVKRMKLIIENSKMAEEGNGEIFLGKNIIQCSPGSAFSFVWPTRAPGEPKSAFSKPVKALVDTTAVAASPLSDPMKGPGKLSGCFSAADLAQYRSLLTSKFLVSDLNNSQLLQTTFLQNNPFFYPSDVWSRQMKEQTQTMPTSMSASPTLTALPPTFTSFGVASQNWCAKCNLSFRMTSDLVLHMRSHHKKEGLSPESQGRRRQEEKLSCPVCQEYFRERHHLSRHMTSHN</sequence>
<dbReference type="GO" id="GO:0014003">
    <property type="term" value="P:oligodendrocyte development"/>
    <property type="evidence" value="ECO:0007669"/>
    <property type="project" value="TreeGrafter"/>
</dbReference>
<evidence type="ECO:0000256" key="4">
    <source>
        <dbReference type="SAM" id="MobiDB-lite"/>
    </source>
</evidence>
<feature type="region of interest" description="Disordered" evidence="4">
    <location>
        <begin position="1"/>
        <end position="54"/>
    </location>
</feature>
<dbReference type="PANTHER" id="PTHR16516:SF5">
    <property type="entry name" value="ZINC FINGER PROTEIN 488"/>
    <property type="match status" value="1"/>
</dbReference>
<keyword evidence="3" id="KW-0479">Metal-binding</keyword>
<dbReference type="InterPro" id="IPR052296">
    <property type="entry name" value="TR-Histone_Methyltrans"/>
</dbReference>
<evidence type="ECO:0000313" key="6">
    <source>
        <dbReference type="EMBL" id="KAJ7324489.1"/>
    </source>
</evidence>
<dbReference type="InterPro" id="IPR036236">
    <property type="entry name" value="Znf_C2H2_sf"/>
</dbReference>
<keyword evidence="2" id="KW-0539">Nucleus</keyword>
<accession>A0A9Q0XTR2</accession>
<dbReference type="GO" id="GO:0005634">
    <property type="term" value="C:nucleus"/>
    <property type="evidence" value="ECO:0007669"/>
    <property type="project" value="UniProtKB-SubCell"/>
</dbReference>
<dbReference type="PANTHER" id="PTHR16516">
    <property type="entry name" value="AGAP007109-PA"/>
    <property type="match status" value="1"/>
</dbReference>
<evidence type="ECO:0000313" key="7">
    <source>
        <dbReference type="Proteomes" id="UP001142489"/>
    </source>
</evidence>
<dbReference type="SMART" id="SM00355">
    <property type="entry name" value="ZnF_C2H2"/>
    <property type="match status" value="2"/>
</dbReference>
<dbReference type="GO" id="GO:0008270">
    <property type="term" value="F:zinc ion binding"/>
    <property type="evidence" value="ECO:0007669"/>
    <property type="project" value="UniProtKB-KW"/>
</dbReference>
<dbReference type="GO" id="GO:0006355">
    <property type="term" value="P:regulation of DNA-templated transcription"/>
    <property type="evidence" value="ECO:0007669"/>
    <property type="project" value="TreeGrafter"/>
</dbReference>
<reference evidence="6" key="1">
    <citation type="journal article" date="2023" name="DNA Res.">
        <title>Chromosome-level genome assembly of Phrynocephalus forsythii using third-generation DNA sequencing and Hi-C analysis.</title>
        <authorList>
            <person name="Qi Y."/>
            <person name="Zhao W."/>
            <person name="Zhao Y."/>
            <person name="Niu C."/>
            <person name="Cao S."/>
            <person name="Zhang Y."/>
        </authorList>
    </citation>
    <scope>NUCLEOTIDE SEQUENCE</scope>
    <source>
        <tissue evidence="6">Muscle</tissue>
    </source>
</reference>
<dbReference type="SUPFAM" id="SSF57667">
    <property type="entry name" value="beta-beta-alpha zinc fingers"/>
    <property type="match status" value="1"/>
</dbReference>
<dbReference type="AlphaFoldDB" id="A0A9Q0XTR2"/>
<proteinExistence type="predicted"/>
<keyword evidence="7" id="KW-1185">Reference proteome</keyword>
<feature type="domain" description="C2H2-type" evidence="5">
    <location>
        <begin position="541"/>
        <end position="564"/>
    </location>
</feature>
<feature type="compositionally biased region" description="Basic and acidic residues" evidence="4">
    <location>
        <begin position="43"/>
        <end position="54"/>
    </location>
</feature>
<gene>
    <name evidence="6" type="ORF">JRQ81_017509</name>
</gene>
<comment type="subcellular location">
    <subcellularLocation>
        <location evidence="1">Nucleus</location>
    </subcellularLocation>
</comment>
<dbReference type="OrthoDB" id="5814089at2759"/>
<dbReference type="Proteomes" id="UP001142489">
    <property type="component" value="Unassembled WGS sequence"/>
</dbReference>